<accession>A0A2G9UI05</accession>
<reference evidence="1 2" key="1">
    <citation type="submission" date="2015-09" db="EMBL/GenBank/DDBJ databases">
        <title>Draft genome of the parasitic nematode Teladorsagia circumcincta isolate WARC Sus (inbred).</title>
        <authorList>
            <person name="Mitreva M."/>
        </authorList>
    </citation>
    <scope>NUCLEOTIDE SEQUENCE [LARGE SCALE GENOMIC DNA]</scope>
    <source>
        <strain evidence="1 2">S</strain>
    </source>
</reference>
<name>A0A2G9UI05_TELCI</name>
<organism evidence="1 2">
    <name type="scientific">Teladorsagia circumcincta</name>
    <name type="common">Brown stomach worm</name>
    <name type="synonym">Ostertagia circumcincta</name>
    <dbReference type="NCBI Taxonomy" id="45464"/>
    <lineage>
        <taxon>Eukaryota</taxon>
        <taxon>Metazoa</taxon>
        <taxon>Ecdysozoa</taxon>
        <taxon>Nematoda</taxon>
        <taxon>Chromadorea</taxon>
        <taxon>Rhabditida</taxon>
        <taxon>Rhabditina</taxon>
        <taxon>Rhabditomorpha</taxon>
        <taxon>Strongyloidea</taxon>
        <taxon>Trichostrongylidae</taxon>
        <taxon>Teladorsagia</taxon>
    </lineage>
</organism>
<dbReference type="PANTHER" id="PTHR34311:SF2">
    <property type="entry name" value="CONJUGAL TRANSFER PROTEIN TRAN"/>
    <property type="match status" value="1"/>
</dbReference>
<protein>
    <submittedName>
        <fullName evidence="1">Uncharacterized protein</fullName>
    </submittedName>
</protein>
<evidence type="ECO:0000313" key="2">
    <source>
        <dbReference type="Proteomes" id="UP000230423"/>
    </source>
</evidence>
<keyword evidence="2" id="KW-1185">Reference proteome</keyword>
<sequence>MIGSSAVVICRILCAPAAHCSMGKEGVLVLIFVAALWITGNASSVRTLQRGLGKALQLPPGNFDFNGCLDDIFDNAQVNFNNQLGIDANLTWKNATTFSLQVDTLIKVGVDSFVKVCNARQQYAQKLGFMYPSCINRFYLLNRDATDFDDAVTYVHTFKHLEFLCSTGFDVFQYQLPCIVSAENEDGSLYQACFYKFQQTSGWVQCEKERIGFAYDCPGLSC</sequence>
<dbReference type="OrthoDB" id="5797537at2759"/>
<dbReference type="PANTHER" id="PTHR34311">
    <property type="entry name" value="PROTEIN CBG21698-RELATED"/>
    <property type="match status" value="1"/>
</dbReference>
<dbReference type="AlphaFoldDB" id="A0A2G9UI05"/>
<dbReference type="Proteomes" id="UP000230423">
    <property type="component" value="Unassembled WGS sequence"/>
</dbReference>
<evidence type="ECO:0000313" key="1">
    <source>
        <dbReference type="EMBL" id="PIO69352.1"/>
    </source>
</evidence>
<proteinExistence type="predicted"/>
<dbReference type="EMBL" id="KZ346693">
    <property type="protein sequence ID" value="PIO69352.1"/>
    <property type="molecule type" value="Genomic_DNA"/>
</dbReference>
<gene>
    <name evidence="1" type="ORF">TELCIR_08830</name>
</gene>